<dbReference type="PANTHER" id="PTHR11560">
    <property type="entry name" value="39S RIBOSOMAL PROTEIN L10, MITOCHONDRIAL"/>
    <property type="match status" value="1"/>
</dbReference>
<proteinExistence type="inferred from homology"/>
<evidence type="ECO:0000313" key="7">
    <source>
        <dbReference type="EMBL" id="EIM64302.1"/>
    </source>
</evidence>
<dbReference type="InterPro" id="IPR043141">
    <property type="entry name" value="Ribosomal_uL10-like_sf"/>
</dbReference>
<dbReference type="Proteomes" id="UP000005778">
    <property type="component" value="Chromosome"/>
</dbReference>
<evidence type="ECO:0000256" key="1">
    <source>
        <dbReference type="ARBA" id="ARBA00002633"/>
    </source>
</evidence>
<comment type="similarity">
    <text evidence="2 6">Belongs to the universal ribosomal protein uL10 family.</text>
</comment>
<keyword evidence="8" id="KW-1185">Reference proteome</keyword>
<comment type="subunit">
    <text evidence="6">Part of the ribosomal stalk of the 50S ribosomal subunit. The N-terminus interacts with L11 and the large rRNA to form the base of the stalk. The C-terminus forms an elongated spine to which L12 dimers bind in a sequential fashion forming a multimeric L10(L12)X complex.</text>
</comment>
<protein>
    <recommendedName>
        <fullName evidence="5 6">Large ribosomal subunit protein uL10</fullName>
    </recommendedName>
</protein>
<dbReference type="HOGENOM" id="CLU_092227_0_0_7"/>
<evidence type="ECO:0000256" key="4">
    <source>
        <dbReference type="ARBA" id="ARBA00023274"/>
    </source>
</evidence>
<evidence type="ECO:0000256" key="3">
    <source>
        <dbReference type="ARBA" id="ARBA00022980"/>
    </source>
</evidence>
<reference evidence="7 8" key="2">
    <citation type="submission" date="2012-02" db="EMBL/GenBank/DDBJ databases">
        <title>Improved High-Quality Draft sequence of Desulfobacter postgatei 2ac9.</title>
        <authorList>
            <consortium name="US DOE Joint Genome Institute"/>
            <person name="Lucas S."/>
            <person name="Han J."/>
            <person name="Lapidus A."/>
            <person name="Cheng J.-F."/>
            <person name="Goodwin L."/>
            <person name="Pitluck S."/>
            <person name="Peters L."/>
            <person name="Ovchinnikova G."/>
            <person name="Held B."/>
            <person name="Detter J.C."/>
            <person name="Han C."/>
            <person name="Tapia R."/>
            <person name="Land M."/>
            <person name="Hauser L."/>
            <person name="Kyrpides N."/>
            <person name="Ivanova N."/>
            <person name="Pagani I."/>
            <person name="Orellana R."/>
            <person name="Lovley D."/>
            <person name="Woyke T."/>
        </authorList>
    </citation>
    <scope>NUCLEOTIDE SEQUENCE [LARGE SCALE GENOMIC DNA]</scope>
    <source>
        <strain evidence="7 8">2ac9</strain>
    </source>
</reference>
<dbReference type="GO" id="GO:0003735">
    <property type="term" value="F:structural constituent of ribosome"/>
    <property type="evidence" value="ECO:0007669"/>
    <property type="project" value="InterPro"/>
</dbReference>
<dbReference type="GO" id="GO:0015934">
    <property type="term" value="C:large ribosomal subunit"/>
    <property type="evidence" value="ECO:0007669"/>
    <property type="project" value="InterPro"/>
</dbReference>
<dbReference type="STRING" id="879212.DespoDRAFT_02454"/>
<dbReference type="PROSITE" id="PS01109">
    <property type="entry name" value="RIBOSOMAL_L10"/>
    <property type="match status" value="1"/>
</dbReference>
<dbReference type="Gene3D" id="6.10.250.290">
    <property type="match status" value="1"/>
</dbReference>
<dbReference type="NCBIfam" id="NF000955">
    <property type="entry name" value="PRK00099.1-1"/>
    <property type="match status" value="1"/>
</dbReference>
<evidence type="ECO:0000313" key="8">
    <source>
        <dbReference type="Proteomes" id="UP000005778"/>
    </source>
</evidence>
<organism evidence="7 8">
    <name type="scientific">Desulfobacter postgatei 2ac9</name>
    <dbReference type="NCBI Taxonomy" id="879212"/>
    <lineage>
        <taxon>Bacteria</taxon>
        <taxon>Pseudomonadati</taxon>
        <taxon>Thermodesulfobacteriota</taxon>
        <taxon>Desulfobacteria</taxon>
        <taxon>Desulfobacterales</taxon>
        <taxon>Desulfobacteraceae</taxon>
        <taxon>Desulfobacter</taxon>
    </lineage>
</organism>
<dbReference type="SUPFAM" id="SSF160369">
    <property type="entry name" value="Ribosomal protein L10-like"/>
    <property type="match status" value="1"/>
</dbReference>
<accession>I5B489</accession>
<dbReference type="InterPro" id="IPR001790">
    <property type="entry name" value="Ribosomal_uL10"/>
</dbReference>
<keyword evidence="6" id="KW-0694">RNA-binding</keyword>
<dbReference type="InterPro" id="IPR047865">
    <property type="entry name" value="Ribosomal_uL10_bac_type"/>
</dbReference>
<sequence>MHNRICRPAEIENKFCFGFVGTFDTNLFMEGGVKKMLNISQKKELVEKLARDLGDAEISFLVDYKGLTVSQVTEFRAKLREAGAQMAVVKNTLMRLAAKGTGSEVLIDLFKGPNAIIISKDDPVAPAKVISEFLKTNEKVQLKGGALGGKFLSAEDVAQLAKMPSKEELLAKLVYTLNAVPTNFVNVLAGVPRSFLNVLNAVKDQKDAA</sequence>
<name>I5B489_9BACT</name>
<dbReference type="eggNOG" id="COG0244">
    <property type="taxonomic scope" value="Bacteria"/>
</dbReference>
<reference evidence="7 8" key="1">
    <citation type="submission" date="2011-09" db="EMBL/GenBank/DDBJ databases">
        <authorList>
            <consortium name="US DOE Joint Genome Institute (JGI-PGF)"/>
            <person name="Lucas S."/>
            <person name="Han J."/>
            <person name="Lapidus A."/>
            <person name="Cheng J.-F."/>
            <person name="Goodwin L."/>
            <person name="Pitluck S."/>
            <person name="Peters L."/>
            <person name="Land M.L."/>
            <person name="Hauser L."/>
            <person name="Orellana R."/>
            <person name="Lovley D."/>
            <person name="Woyke T.J."/>
        </authorList>
    </citation>
    <scope>NUCLEOTIDE SEQUENCE [LARGE SCALE GENOMIC DNA]</scope>
    <source>
        <strain evidence="7 8">2ac9</strain>
    </source>
</reference>
<keyword evidence="6" id="KW-0699">rRNA-binding</keyword>
<dbReference type="CDD" id="cd05797">
    <property type="entry name" value="Ribosomal_L10"/>
    <property type="match status" value="1"/>
</dbReference>
<dbReference type="InterPro" id="IPR022973">
    <property type="entry name" value="Ribosomal_uL10_bac"/>
</dbReference>
<keyword evidence="4 6" id="KW-0687">Ribonucleoprotein</keyword>
<keyword evidence="3 6" id="KW-0689">Ribosomal protein</keyword>
<dbReference type="HAMAP" id="MF_00362">
    <property type="entry name" value="Ribosomal_uL10"/>
    <property type="match status" value="1"/>
</dbReference>
<dbReference type="AlphaFoldDB" id="I5B489"/>
<comment type="function">
    <text evidence="1 6">Forms part of the ribosomal stalk, playing a central role in the interaction of the ribosome with GTP-bound translation factors.</text>
</comment>
<gene>
    <name evidence="6" type="primary">rplJ</name>
    <name evidence="7" type="ORF">DespoDRAFT_02454</name>
</gene>
<dbReference type="GO" id="GO:0006412">
    <property type="term" value="P:translation"/>
    <property type="evidence" value="ECO:0007669"/>
    <property type="project" value="UniProtKB-UniRule"/>
</dbReference>
<dbReference type="Gene3D" id="3.30.70.1730">
    <property type="match status" value="1"/>
</dbReference>
<evidence type="ECO:0000256" key="5">
    <source>
        <dbReference type="ARBA" id="ARBA00035202"/>
    </source>
</evidence>
<dbReference type="EMBL" id="CM001488">
    <property type="protein sequence ID" value="EIM64302.1"/>
    <property type="molecule type" value="Genomic_DNA"/>
</dbReference>
<dbReference type="InterPro" id="IPR002363">
    <property type="entry name" value="Ribosomal_uL10_CS_bac"/>
</dbReference>
<dbReference type="GO" id="GO:0070180">
    <property type="term" value="F:large ribosomal subunit rRNA binding"/>
    <property type="evidence" value="ECO:0007669"/>
    <property type="project" value="UniProtKB-UniRule"/>
</dbReference>
<dbReference type="Pfam" id="PF00466">
    <property type="entry name" value="Ribosomal_L10"/>
    <property type="match status" value="1"/>
</dbReference>
<evidence type="ECO:0000256" key="2">
    <source>
        <dbReference type="ARBA" id="ARBA00008889"/>
    </source>
</evidence>
<evidence type="ECO:0000256" key="6">
    <source>
        <dbReference type="HAMAP-Rule" id="MF_00362"/>
    </source>
</evidence>